<dbReference type="PANTHER" id="PTHR36111:SF2">
    <property type="entry name" value="INNER MEMBRANE PROTEIN"/>
    <property type="match status" value="1"/>
</dbReference>
<evidence type="ECO:0000313" key="2">
    <source>
        <dbReference type="EMBL" id="HDY58070.1"/>
    </source>
</evidence>
<name>A0A7V0Z3S9_UNCW3</name>
<proteinExistence type="predicted"/>
<dbReference type="InterPro" id="IPR007563">
    <property type="entry name" value="DUF554"/>
</dbReference>
<gene>
    <name evidence="2" type="ORF">ENP86_00725</name>
</gene>
<dbReference type="AlphaFoldDB" id="A0A7V0Z3S9"/>
<protein>
    <submittedName>
        <fullName evidence="2">DUF554 family protein</fullName>
    </submittedName>
</protein>
<comment type="caution">
    <text evidence="2">The sequence shown here is derived from an EMBL/GenBank/DDBJ whole genome shotgun (WGS) entry which is preliminary data.</text>
</comment>
<organism evidence="2">
    <name type="scientific">candidate division WOR-3 bacterium</name>
    <dbReference type="NCBI Taxonomy" id="2052148"/>
    <lineage>
        <taxon>Bacteria</taxon>
        <taxon>Bacteria division WOR-3</taxon>
    </lineage>
</organism>
<dbReference type="Pfam" id="PF04474">
    <property type="entry name" value="DUF554"/>
    <property type="match status" value="1"/>
</dbReference>
<accession>A0A7V0Z3S9</accession>
<keyword evidence="1" id="KW-0812">Transmembrane</keyword>
<reference evidence="2" key="1">
    <citation type="journal article" date="2020" name="mSystems">
        <title>Genome- and Community-Level Interaction Insights into Carbon Utilization and Element Cycling Functions of Hydrothermarchaeota in Hydrothermal Sediment.</title>
        <authorList>
            <person name="Zhou Z."/>
            <person name="Liu Y."/>
            <person name="Xu W."/>
            <person name="Pan J."/>
            <person name="Luo Z.H."/>
            <person name="Li M."/>
        </authorList>
    </citation>
    <scope>NUCLEOTIDE SEQUENCE [LARGE SCALE GENOMIC DNA]</scope>
    <source>
        <strain evidence="2">SpSt-258</strain>
    </source>
</reference>
<evidence type="ECO:0000256" key="1">
    <source>
        <dbReference type="SAM" id="Phobius"/>
    </source>
</evidence>
<feature type="transmembrane region" description="Helical" evidence="1">
    <location>
        <begin position="18"/>
        <end position="39"/>
    </location>
</feature>
<sequence>MVNYYILKKQLSRLAKTLVILTSTLGIGVIFSSIVVFLFQGSMTLLAGQLHFLGQHHFLNDFTGIGGILVFAIGIRLLGIKDIKVGNFLPALVLIVLLKLIF</sequence>
<feature type="transmembrane region" description="Helical" evidence="1">
    <location>
        <begin position="59"/>
        <end position="78"/>
    </location>
</feature>
<dbReference type="EMBL" id="DSKY01000002">
    <property type="protein sequence ID" value="HDY58070.1"/>
    <property type="molecule type" value="Genomic_DNA"/>
</dbReference>
<dbReference type="PANTHER" id="PTHR36111">
    <property type="entry name" value="INNER MEMBRANE PROTEIN-RELATED"/>
    <property type="match status" value="1"/>
</dbReference>
<keyword evidence="1" id="KW-1133">Transmembrane helix</keyword>
<keyword evidence="1" id="KW-0472">Membrane</keyword>